<keyword evidence="4" id="KW-0032">Aminotransferase</keyword>
<dbReference type="InterPro" id="IPR000653">
    <property type="entry name" value="DegT/StrS_aminotransferase"/>
</dbReference>
<dbReference type="InterPro" id="IPR015421">
    <property type="entry name" value="PyrdxlP-dep_Trfase_major"/>
</dbReference>
<dbReference type="Pfam" id="PF01041">
    <property type="entry name" value="DegT_DnrJ_EryC1"/>
    <property type="match status" value="1"/>
</dbReference>
<dbReference type="PANTHER" id="PTHR30244">
    <property type="entry name" value="TRANSAMINASE"/>
    <property type="match status" value="1"/>
</dbReference>
<comment type="similarity">
    <text evidence="2 3">Belongs to the DegT/DnrJ/EryC1 family.</text>
</comment>
<dbReference type="EMBL" id="CP072425">
    <property type="protein sequence ID" value="QTL36077.1"/>
    <property type="molecule type" value="Genomic_DNA"/>
</dbReference>
<dbReference type="Gene3D" id="3.90.1150.10">
    <property type="entry name" value="Aspartate Aminotransferase, domain 1"/>
    <property type="match status" value="1"/>
</dbReference>
<dbReference type="InterPro" id="IPR015422">
    <property type="entry name" value="PyrdxlP-dep_Trfase_small"/>
</dbReference>
<dbReference type="RefSeq" id="WP_209052754.1">
    <property type="nucleotide sequence ID" value="NZ_CP072425.1"/>
</dbReference>
<evidence type="ECO:0000256" key="2">
    <source>
        <dbReference type="ARBA" id="ARBA00037999"/>
    </source>
</evidence>
<accession>A0ABX7V8J8</accession>
<name>A0ABX7V8J8_9GAMM</name>
<dbReference type="Gene3D" id="3.40.640.10">
    <property type="entry name" value="Type I PLP-dependent aspartate aminotransferase-like (Major domain)"/>
    <property type="match status" value="1"/>
</dbReference>
<dbReference type="InterPro" id="IPR015424">
    <property type="entry name" value="PyrdxlP-dep_Trfase"/>
</dbReference>
<dbReference type="GO" id="GO:0008483">
    <property type="term" value="F:transaminase activity"/>
    <property type="evidence" value="ECO:0007669"/>
    <property type="project" value="UniProtKB-KW"/>
</dbReference>
<evidence type="ECO:0000256" key="1">
    <source>
        <dbReference type="ARBA" id="ARBA00022898"/>
    </source>
</evidence>
<evidence type="ECO:0000256" key="3">
    <source>
        <dbReference type="RuleBase" id="RU004508"/>
    </source>
</evidence>
<dbReference type="Proteomes" id="UP000665025">
    <property type="component" value="Chromosome 1"/>
</dbReference>
<dbReference type="PANTHER" id="PTHR30244:SF34">
    <property type="entry name" value="DTDP-4-AMINO-4,6-DIDEOXYGALACTOSE TRANSAMINASE"/>
    <property type="match status" value="1"/>
</dbReference>
<sequence>MIKLSQPQIPESAIEKVGDILRSGQLVHGEECNLFEQELAEFLGVKHALVVSNGTVALHLALLALNIGPGDAVIVPDFTFTATANIVEAVGAKAIIVDVDSTSYNLDPHKLQACIEGWQGPETLKAIMPVLEFGNPTHLNAYKEIARQHGLFMIEDAACALGASEQGTMVGTAAEFGCFSFHPRKTLTTGEGGALVTNDSALHEKAMLLRSHGMQRTDKGVEFKCVGLNYRLTNFQGAIGRAILPELNNWIAKRRALAHQYTAQLAPLVAEGQLTLPTIVEEHSVQTYMTVLAGHFNRSDVIAQLRDKQVESNLGAQSMSALGLFDHAYNTQQRYAEGERLYTHGLALPLHEGMCDEDITRVVNALTEVLGHAG</sequence>
<dbReference type="SUPFAM" id="SSF53383">
    <property type="entry name" value="PLP-dependent transferases"/>
    <property type="match status" value="1"/>
</dbReference>
<organism evidence="4 5">
    <name type="scientific">Pseudoalteromonas viridis</name>
    <dbReference type="NCBI Taxonomy" id="339617"/>
    <lineage>
        <taxon>Bacteria</taxon>
        <taxon>Pseudomonadati</taxon>
        <taxon>Pseudomonadota</taxon>
        <taxon>Gammaproteobacteria</taxon>
        <taxon>Alteromonadales</taxon>
        <taxon>Pseudoalteromonadaceae</taxon>
        <taxon>Pseudoalteromonas</taxon>
    </lineage>
</organism>
<evidence type="ECO:0000313" key="5">
    <source>
        <dbReference type="Proteomes" id="UP000665025"/>
    </source>
</evidence>
<keyword evidence="4" id="KW-0808">Transferase</keyword>
<dbReference type="CDD" id="cd00616">
    <property type="entry name" value="AHBA_syn"/>
    <property type="match status" value="1"/>
</dbReference>
<dbReference type="PIRSF" id="PIRSF000390">
    <property type="entry name" value="PLP_StrS"/>
    <property type="match status" value="1"/>
</dbReference>
<keyword evidence="5" id="KW-1185">Reference proteome</keyword>
<gene>
    <name evidence="4" type="ORF">J5X90_03235</name>
</gene>
<reference evidence="4 5" key="1">
    <citation type="submission" date="2021-03" db="EMBL/GenBank/DDBJ databases">
        <title>Complete Genome of Pseudoalteromonas viridis Strain BBR56, a new biocontrol bacterial candidate.</title>
        <authorList>
            <person name="Handayani D.P."/>
            <person name="Isnansetyo A."/>
            <person name="Istiqomah I."/>
            <person name="Jumina J."/>
        </authorList>
    </citation>
    <scope>NUCLEOTIDE SEQUENCE [LARGE SCALE GENOMIC DNA]</scope>
    <source>
        <strain evidence="4 5">BBR56</strain>
    </source>
</reference>
<keyword evidence="1 3" id="KW-0663">Pyridoxal phosphate</keyword>
<protein>
    <submittedName>
        <fullName evidence="4">DegT/DnrJ/EryC1/StrS family aminotransferase</fullName>
    </submittedName>
</protein>
<proteinExistence type="inferred from homology"/>
<evidence type="ECO:0000313" key="4">
    <source>
        <dbReference type="EMBL" id="QTL36077.1"/>
    </source>
</evidence>